<evidence type="ECO:0000256" key="3">
    <source>
        <dbReference type="ARBA" id="ARBA00004968"/>
    </source>
</evidence>
<feature type="region of interest" description="Disordered" evidence="10">
    <location>
        <begin position="1"/>
        <end position="22"/>
    </location>
</feature>
<keyword evidence="7" id="KW-0479">Metal-binding</keyword>
<feature type="domain" description="Amidohydrolase-related" evidence="11">
    <location>
        <begin position="373"/>
        <end position="750"/>
    </location>
</feature>
<evidence type="ECO:0000313" key="12">
    <source>
        <dbReference type="EMBL" id="KAH1165314.1"/>
    </source>
</evidence>
<evidence type="ECO:0000256" key="4">
    <source>
        <dbReference type="ARBA" id="ARBA00010368"/>
    </source>
</evidence>
<evidence type="ECO:0000256" key="8">
    <source>
        <dbReference type="ARBA" id="ARBA00022801"/>
    </source>
</evidence>
<dbReference type="Gene3D" id="3.20.20.140">
    <property type="entry name" value="Metal-dependent hydrolases"/>
    <property type="match status" value="1"/>
</dbReference>
<dbReference type="PANTHER" id="PTHR43668:SF2">
    <property type="entry name" value="ALLANTOINASE"/>
    <property type="match status" value="1"/>
</dbReference>
<comment type="subunit">
    <text evidence="5">Homotetramer.</text>
</comment>
<evidence type="ECO:0000256" key="5">
    <source>
        <dbReference type="ARBA" id="ARBA00011881"/>
    </source>
</evidence>
<evidence type="ECO:0000259" key="11">
    <source>
        <dbReference type="Pfam" id="PF01979"/>
    </source>
</evidence>
<organism evidence="12 13">
    <name type="scientific">Mauremys mutica</name>
    <name type="common">yellowpond turtle</name>
    <dbReference type="NCBI Taxonomy" id="74926"/>
    <lineage>
        <taxon>Eukaryota</taxon>
        <taxon>Metazoa</taxon>
        <taxon>Chordata</taxon>
        <taxon>Craniata</taxon>
        <taxon>Vertebrata</taxon>
        <taxon>Euteleostomi</taxon>
        <taxon>Archelosauria</taxon>
        <taxon>Testudinata</taxon>
        <taxon>Testudines</taxon>
        <taxon>Cryptodira</taxon>
        <taxon>Durocryptodira</taxon>
        <taxon>Testudinoidea</taxon>
        <taxon>Geoemydidae</taxon>
        <taxon>Geoemydinae</taxon>
        <taxon>Mauremys</taxon>
    </lineage>
</organism>
<keyword evidence="9" id="KW-0862">Zinc</keyword>
<dbReference type="FunFam" id="3.20.20.140:FF:000032">
    <property type="entry name" value="Allantoinase Dal1"/>
    <property type="match status" value="1"/>
</dbReference>
<comment type="catalytic activity">
    <reaction evidence="1">
        <text>(S)-allantoin + H2O = allantoate + H(+)</text>
        <dbReference type="Rhea" id="RHEA:17029"/>
        <dbReference type="ChEBI" id="CHEBI:15377"/>
        <dbReference type="ChEBI" id="CHEBI:15378"/>
        <dbReference type="ChEBI" id="CHEBI:15678"/>
        <dbReference type="ChEBI" id="CHEBI:17536"/>
        <dbReference type="EC" id="3.5.2.5"/>
    </reaction>
</comment>
<feature type="region of interest" description="Disordered" evidence="10">
    <location>
        <begin position="84"/>
        <end position="109"/>
    </location>
</feature>
<comment type="pathway">
    <text evidence="3">Nitrogen metabolism; (S)-allantoin degradation; allantoate from (S)-allantoin: step 1/1.</text>
</comment>
<dbReference type="EMBL" id="JAHDVG010000488">
    <property type="protein sequence ID" value="KAH1165314.1"/>
    <property type="molecule type" value="Genomic_DNA"/>
</dbReference>
<evidence type="ECO:0000256" key="10">
    <source>
        <dbReference type="SAM" id="MobiDB-lite"/>
    </source>
</evidence>
<dbReference type="GO" id="GO:0000256">
    <property type="term" value="P:allantoin catabolic process"/>
    <property type="evidence" value="ECO:0007669"/>
    <property type="project" value="InterPro"/>
</dbReference>
<keyword evidence="13" id="KW-1185">Reference proteome</keyword>
<dbReference type="GO" id="GO:0008270">
    <property type="term" value="F:zinc ion binding"/>
    <property type="evidence" value="ECO:0007669"/>
    <property type="project" value="InterPro"/>
</dbReference>
<dbReference type="InterPro" id="IPR017593">
    <property type="entry name" value="Allantoinase"/>
</dbReference>
<dbReference type="Proteomes" id="UP000827986">
    <property type="component" value="Unassembled WGS sequence"/>
</dbReference>
<dbReference type="InterPro" id="IPR011059">
    <property type="entry name" value="Metal-dep_hydrolase_composite"/>
</dbReference>
<dbReference type="NCBIfam" id="TIGR03178">
    <property type="entry name" value="allantoinase"/>
    <property type="match status" value="1"/>
</dbReference>
<protein>
    <recommendedName>
        <fullName evidence="6">allantoinase</fullName>
        <ecNumber evidence="6">3.5.2.5</ecNumber>
    </recommendedName>
</protein>
<accession>A0A9D4APC5</accession>
<evidence type="ECO:0000256" key="6">
    <source>
        <dbReference type="ARBA" id="ARBA00012863"/>
    </source>
</evidence>
<comment type="caution">
    <text evidence="12">The sequence shown here is derived from an EMBL/GenBank/DDBJ whole genome shotgun (WGS) entry which is preliminary data.</text>
</comment>
<dbReference type="GO" id="GO:0006145">
    <property type="term" value="P:purine nucleobase catabolic process"/>
    <property type="evidence" value="ECO:0007669"/>
    <property type="project" value="TreeGrafter"/>
</dbReference>
<reference evidence="12" key="1">
    <citation type="submission" date="2021-09" db="EMBL/GenBank/DDBJ databases">
        <title>The genome of Mauremys mutica provides insights into the evolution of semi-aquatic lifestyle.</title>
        <authorList>
            <person name="Gong S."/>
            <person name="Gao Y."/>
        </authorList>
    </citation>
    <scope>NUCLEOTIDE SEQUENCE</scope>
    <source>
        <strain evidence="12">MM-2020</strain>
        <tissue evidence="12">Muscle</tissue>
    </source>
</reference>
<evidence type="ECO:0000256" key="9">
    <source>
        <dbReference type="ARBA" id="ARBA00022833"/>
    </source>
</evidence>
<dbReference type="EC" id="3.5.2.5" evidence="6"/>
<evidence type="ECO:0000256" key="2">
    <source>
        <dbReference type="ARBA" id="ARBA00001947"/>
    </source>
</evidence>
<dbReference type="InterPro" id="IPR006680">
    <property type="entry name" value="Amidohydro-rel"/>
</dbReference>
<feature type="compositionally biased region" description="Basic and acidic residues" evidence="10">
    <location>
        <begin position="99"/>
        <end position="109"/>
    </location>
</feature>
<evidence type="ECO:0000313" key="13">
    <source>
        <dbReference type="Proteomes" id="UP000827986"/>
    </source>
</evidence>
<comment type="cofactor">
    <cofactor evidence="2">
        <name>Zn(2+)</name>
        <dbReference type="ChEBI" id="CHEBI:29105"/>
    </cofactor>
</comment>
<dbReference type="PANTHER" id="PTHR43668">
    <property type="entry name" value="ALLANTOINASE"/>
    <property type="match status" value="1"/>
</dbReference>
<dbReference type="GO" id="GO:0004038">
    <property type="term" value="F:allantoinase activity"/>
    <property type="evidence" value="ECO:0007669"/>
    <property type="project" value="UniProtKB-EC"/>
</dbReference>
<dbReference type="GO" id="GO:0005737">
    <property type="term" value="C:cytoplasm"/>
    <property type="evidence" value="ECO:0007669"/>
    <property type="project" value="TreeGrafter"/>
</dbReference>
<dbReference type="InterPro" id="IPR050138">
    <property type="entry name" value="DHOase/Allantoinase_Hydrolase"/>
</dbReference>
<evidence type="ECO:0000256" key="1">
    <source>
        <dbReference type="ARBA" id="ARBA00001756"/>
    </source>
</evidence>
<dbReference type="Pfam" id="PF01979">
    <property type="entry name" value="Amidohydro_1"/>
    <property type="match status" value="1"/>
</dbReference>
<dbReference type="AlphaFoldDB" id="A0A9D4APC5"/>
<dbReference type="GO" id="GO:0050897">
    <property type="term" value="F:cobalt ion binding"/>
    <property type="evidence" value="ECO:0007669"/>
    <property type="project" value="InterPro"/>
</dbReference>
<comment type="similarity">
    <text evidence="4">Belongs to the metallo-dependent hydrolases superfamily. Allantoinase family.</text>
</comment>
<sequence>MSDSGLEVSTHSSTPCSLPSHPNSSLTTALFLGQASGLGYASPLFLFWNLTAFCQKASRHGNTGLQFRAFLLKSSATCPSFRGAEGTDWARKTSGSKIAPKDPNQDKAKQEPCCAWCCTCLKELEGKSELSLAQGLTADMSMVTVFPYAEYGTPDLQSSAGLCCCFNVISFQGQEFSFILREGLRRYPVRLLTHNGNQPSSFKQLMRMPCAHHTLCLHHLGPPGRVTKWLSQVFRHPELTPKNKTKSHLSSPLYLLLFTPLHVATQAGGFTEKGAIRKCETGKRNQQINIEEVPGRKADLRMSTKHGEASQTGAAKVEVGSEVMAVRSNRVVLDNTICPAEIIICNGKIADILPKRSWACASGEKVLDVGDLVVMPGIIDTHVHTCEPGHTDWEGYSSATKAAAAGGVTTLVAMPLSCLPPTTTLANFEDKLQSAEGQCYVDVAFWGGVIPGNQDELLSMLQAGVPGFKCSLIGSGVEEFPHVSLQDLHMAMNELQGTDCVLLFHAEQELGQWKPALEDPTEYRTLLDSRPDAMEVEAIQTVASLCLQYKVPCHILHLSSAQALPIIREACQKGAPLTIETAHHYLTLTAERIPPGGTYYKCCPPIRAKTNQEQLWSALQEGLIDMVVSAHNPGSPDLKILDDGDFFQAQGGIASLQFGLPLFWTSAKSKGFSLHDVVQLMCKNPASLSRLDDRKGALCTGMDADLVIWDPDKEFEVKKNMIQHKSQLTPYLGFQLRGEVFATLVHGRLVYLKGKFSPKPEGVLLVTQRKMSTTVSSSPYY</sequence>
<keyword evidence="8" id="KW-0378">Hydrolase</keyword>
<dbReference type="InterPro" id="IPR032466">
    <property type="entry name" value="Metal_Hydrolase"/>
</dbReference>
<dbReference type="SUPFAM" id="SSF51556">
    <property type="entry name" value="Metallo-dependent hydrolases"/>
    <property type="match status" value="1"/>
</dbReference>
<proteinExistence type="inferred from homology"/>
<dbReference type="SUPFAM" id="SSF51338">
    <property type="entry name" value="Composite domain of metallo-dependent hydrolases"/>
    <property type="match status" value="1"/>
</dbReference>
<evidence type="ECO:0000256" key="7">
    <source>
        <dbReference type="ARBA" id="ARBA00022723"/>
    </source>
</evidence>
<gene>
    <name evidence="12" type="ORF">KIL84_022873</name>
</gene>
<name>A0A9D4APC5_9SAUR</name>